<protein>
    <submittedName>
        <fullName evidence="1">Uncharacterized protein</fullName>
    </submittedName>
</protein>
<sequence length="131" mass="14795">MNPCDFFLFPRVKMHFKGRNFGRVSNTEKAVTDQLKAVPVTASQHFYEESQNRIRRGSAAQDNCFGGEKSKCSESLYFGANLVILKCSQMTRTTPELPPPFQISTPHQLEEDGPTTCDLKCHRSTYTVALM</sequence>
<proteinExistence type="predicted"/>
<comment type="caution">
    <text evidence="1">The sequence shown here is derived from an EMBL/GenBank/DDBJ whole genome shotgun (WGS) entry which is preliminary data.</text>
</comment>
<gene>
    <name evidence="1" type="ORF">AVEN_18802_1</name>
</gene>
<dbReference type="AlphaFoldDB" id="A0A4Y2SBD4"/>
<name>A0A4Y2SBD4_ARAVE</name>
<dbReference type="Proteomes" id="UP000499080">
    <property type="component" value="Unassembled WGS sequence"/>
</dbReference>
<dbReference type="OrthoDB" id="6613513at2759"/>
<organism evidence="1 2">
    <name type="scientific">Araneus ventricosus</name>
    <name type="common">Orbweaver spider</name>
    <name type="synonym">Epeira ventricosa</name>
    <dbReference type="NCBI Taxonomy" id="182803"/>
    <lineage>
        <taxon>Eukaryota</taxon>
        <taxon>Metazoa</taxon>
        <taxon>Ecdysozoa</taxon>
        <taxon>Arthropoda</taxon>
        <taxon>Chelicerata</taxon>
        <taxon>Arachnida</taxon>
        <taxon>Araneae</taxon>
        <taxon>Araneomorphae</taxon>
        <taxon>Entelegynae</taxon>
        <taxon>Araneoidea</taxon>
        <taxon>Araneidae</taxon>
        <taxon>Araneus</taxon>
    </lineage>
</organism>
<accession>A0A4Y2SBD4</accession>
<dbReference type="EMBL" id="BGPR01020811">
    <property type="protein sequence ID" value="GBN85512.1"/>
    <property type="molecule type" value="Genomic_DNA"/>
</dbReference>
<keyword evidence="2" id="KW-1185">Reference proteome</keyword>
<evidence type="ECO:0000313" key="2">
    <source>
        <dbReference type="Proteomes" id="UP000499080"/>
    </source>
</evidence>
<reference evidence="1 2" key="1">
    <citation type="journal article" date="2019" name="Sci. Rep.">
        <title>Orb-weaving spider Araneus ventricosus genome elucidates the spidroin gene catalogue.</title>
        <authorList>
            <person name="Kono N."/>
            <person name="Nakamura H."/>
            <person name="Ohtoshi R."/>
            <person name="Moran D.A.P."/>
            <person name="Shinohara A."/>
            <person name="Yoshida Y."/>
            <person name="Fujiwara M."/>
            <person name="Mori M."/>
            <person name="Tomita M."/>
            <person name="Arakawa K."/>
        </authorList>
    </citation>
    <scope>NUCLEOTIDE SEQUENCE [LARGE SCALE GENOMIC DNA]</scope>
</reference>
<evidence type="ECO:0000313" key="1">
    <source>
        <dbReference type="EMBL" id="GBN85512.1"/>
    </source>
</evidence>